<organism evidence="2 3">
    <name type="scientific">Neolewinella aquimaris</name>
    <dbReference type="NCBI Taxonomy" id="1835722"/>
    <lineage>
        <taxon>Bacteria</taxon>
        <taxon>Pseudomonadati</taxon>
        <taxon>Bacteroidota</taxon>
        <taxon>Saprospiria</taxon>
        <taxon>Saprospirales</taxon>
        <taxon>Lewinellaceae</taxon>
        <taxon>Neolewinella</taxon>
    </lineage>
</organism>
<feature type="transmembrane region" description="Helical" evidence="1">
    <location>
        <begin position="71"/>
        <end position="94"/>
    </location>
</feature>
<evidence type="ECO:0000313" key="3">
    <source>
        <dbReference type="Proteomes" id="UP000576209"/>
    </source>
</evidence>
<feature type="transmembrane region" description="Helical" evidence="1">
    <location>
        <begin position="7"/>
        <end position="27"/>
    </location>
</feature>
<accession>A0A840E1C7</accession>
<sequence>MKTPPYQLIANVGSILLVMFVIAAYRFLPGRMPEWGFSLAWVVAGLVTASLAIELWLLWRDFRSGVLFPMRNASLFILLLSVVGMPTYLIYLLFTGQDPGPSTLLLLPVFLAFAVRNLFRIRIDNLTLRAKTGFRSPVEFPLFDITAVEQDDRSITVQSENGRTVRLLRAFFFPGHWERLSTKLSGLSRRAE</sequence>
<dbReference type="AlphaFoldDB" id="A0A840E1C7"/>
<comment type="caution">
    <text evidence="2">The sequence shown here is derived from an EMBL/GenBank/DDBJ whole genome shotgun (WGS) entry which is preliminary data.</text>
</comment>
<gene>
    <name evidence="2" type="ORF">GGR28_001618</name>
</gene>
<reference evidence="2 3" key="1">
    <citation type="submission" date="2020-08" db="EMBL/GenBank/DDBJ databases">
        <title>Genomic Encyclopedia of Type Strains, Phase IV (KMG-IV): sequencing the most valuable type-strain genomes for metagenomic binning, comparative biology and taxonomic classification.</title>
        <authorList>
            <person name="Goeker M."/>
        </authorList>
    </citation>
    <scope>NUCLEOTIDE SEQUENCE [LARGE SCALE GENOMIC DNA]</scope>
    <source>
        <strain evidence="2 3">DSM 105137</strain>
    </source>
</reference>
<feature type="transmembrane region" description="Helical" evidence="1">
    <location>
        <begin position="100"/>
        <end position="119"/>
    </location>
</feature>
<name>A0A840E1C7_9BACT</name>
<dbReference type="EMBL" id="JACIFF010000003">
    <property type="protein sequence ID" value="MBB4079001.1"/>
    <property type="molecule type" value="Genomic_DNA"/>
</dbReference>
<protein>
    <submittedName>
        <fullName evidence="2">Uncharacterized protein</fullName>
    </submittedName>
</protein>
<keyword evidence="1" id="KW-0812">Transmembrane</keyword>
<keyword evidence="3" id="KW-1185">Reference proteome</keyword>
<dbReference type="Proteomes" id="UP000576209">
    <property type="component" value="Unassembled WGS sequence"/>
</dbReference>
<proteinExistence type="predicted"/>
<keyword evidence="1" id="KW-1133">Transmembrane helix</keyword>
<feature type="transmembrane region" description="Helical" evidence="1">
    <location>
        <begin position="39"/>
        <end position="59"/>
    </location>
</feature>
<keyword evidence="1" id="KW-0472">Membrane</keyword>
<dbReference type="RefSeq" id="WP_183495246.1">
    <property type="nucleotide sequence ID" value="NZ_JACIFF010000003.1"/>
</dbReference>
<evidence type="ECO:0000256" key="1">
    <source>
        <dbReference type="SAM" id="Phobius"/>
    </source>
</evidence>
<evidence type="ECO:0000313" key="2">
    <source>
        <dbReference type="EMBL" id="MBB4079001.1"/>
    </source>
</evidence>